<organism evidence="2 3">
    <name type="scientific">Listeria floridensis FSL S10-1187</name>
    <dbReference type="NCBI Taxonomy" id="1265817"/>
    <lineage>
        <taxon>Bacteria</taxon>
        <taxon>Bacillati</taxon>
        <taxon>Bacillota</taxon>
        <taxon>Bacilli</taxon>
        <taxon>Bacillales</taxon>
        <taxon>Listeriaceae</taxon>
        <taxon>Listeria</taxon>
    </lineage>
</organism>
<comment type="caution">
    <text evidence="2">The sequence shown here is derived from an EMBL/GenBank/DDBJ whole genome shotgun (WGS) entry which is preliminary data.</text>
</comment>
<reference evidence="2 3" key="1">
    <citation type="journal article" date="2014" name="Int. J. Syst. Evol. Microbiol.">
        <title>Listeria floridensis sp. nov., Listeria aquatica sp. nov., Listeria cornellensis sp. nov., Listeria riparia sp. nov. and Listeria grandensis sp. nov., from agricultural and natural environments.</title>
        <authorList>
            <person name="den Bakker H.C."/>
            <person name="Warchocki S."/>
            <person name="Wright E.M."/>
            <person name="Allred A.F."/>
            <person name="Ahlstrom C."/>
            <person name="Manuel C.S."/>
            <person name="Stasiewicz M.J."/>
            <person name="Burrell A."/>
            <person name="Roof S."/>
            <person name="Strawn L."/>
            <person name="Fortes E.D."/>
            <person name="Nightingale K.K."/>
            <person name="Kephart D."/>
            <person name="Wiedmann M."/>
        </authorList>
    </citation>
    <scope>NUCLEOTIDE SEQUENCE [LARGE SCALE GENOMIC DNA]</scope>
    <source>
        <strain evidence="2 3">FSL S10-1187</strain>
    </source>
</reference>
<name>A0ABN0RB37_9LIST</name>
<evidence type="ECO:0000313" key="2">
    <source>
        <dbReference type="EMBL" id="EUJ23261.1"/>
    </source>
</evidence>
<gene>
    <name evidence="2" type="ORF">MFLO_16115</name>
</gene>
<dbReference type="Proteomes" id="UP000019249">
    <property type="component" value="Unassembled WGS sequence"/>
</dbReference>
<dbReference type="RefSeq" id="WP_036098721.1">
    <property type="nucleotide sequence ID" value="NZ_AODF01000076.1"/>
</dbReference>
<protein>
    <submittedName>
        <fullName evidence="2">Uncharacterized protein</fullName>
    </submittedName>
</protein>
<evidence type="ECO:0000256" key="1">
    <source>
        <dbReference type="SAM" id="MobiDB-lite"/>
    </source>
</evidence>
<feature type="region of interest" description="Disordered" evidence="1">
    <location>
        <begin position="49"/>
        <end position="68"/>
    </location>
</feature>
<sequence length="95" mass="11544">MKPRELRELTPRDFYLLMSEEEEYRYDQIEEQVRQAIFNESAARSKKLKPESLFKRPTEEDRREKVMSEDEKLIIQRENENFLSKIDFSKLQKGG</sequence>
<proteinExistence type="predicted"/>
<dbReference type="EMBL" id="AODF01000076">
    <property type="protein sequence ID" value="EUJ23261.1"/>
    <property type="molecule type" value="Genomic_DNA"/>
</dbReference>
<evidence type="ECO:0000313" key="3">
    <source>
        <dbReference type="Proteomes" id="UP000019249"/>
    </source>
</evidence>
<keyword evidence="3" id="KW-1185">Reference proteome</keyword>
<accession>A0ABN0RB37</accession>